<sequence length="233" mass="25964">MSRATMQAALPGRASDLFGIGQYADGTSIVPFEIGWAEFERDQQWSRKMLRVWDIEPEHHILITTPNFEVPWSGPLIFALEGQGNSYSNAEPYQWDVRRSAMFLRLFPIRAILGLSEPTTTALLANGHRDLLERVETIWARPEAAEPLRAAGLRPALFAIFGPALGLECPERAGAHLDPQEWTLTDGFEGPLLYTAGDRAHRLRDFVIGPGWRVENRPCPCGLPGPRLVPAGR</sequence>
<protein>
    <submittedName>
        <fullName evidence="1">Uncharacterized protein</fullName>
    </submittedName>
</protein>
<reference evidence="1" key="1">
    <citation type="submission" date="2022-10" db="EMBL/GenBank/DDBJ databases">
        <title>The complete genomes of actinobacterial strains from the NBC collection.</title>
        <authorList>
            <person name="Joergensen T.S."/>
            <person name="Alvarez Arevalo M."/>
            <person name="Sterndorff E.B."/>
            <person name="Faurdal D."/>
            <person name="Vuksanovic O."/>
            <person name="Mourched A.-S."/>
            <person name="Charusanti P."/>
            <person name="Shaw S."/>
            <person name="Blin K."/>
            <person name="Weber T."/>
        </authorList>
    </citation>
    <scope>NUCLEOTIDE SEQUENCE</scope>
    <source>
        <strain evidence="1">NBC_01482</strain>
    </source>
</reference>
<organism evidence="1 2">
    <name type="scientific">Nocardia vinacea</name>
    <dbReference type="NCBI Taxonomy" id="96468"/>
    <lineage>
        <taxon>Bacteria</taxon>
        <taxon>Bacillati</taxon>
        <taxon>Actinomycetota</taxon>
        <taxon>Actinomycetes</taxon>
        <taxon>Mycobacteriales</taxon>
        <taxon>Nocardiaceae</taxon>
        <taxon>Nocardia</taxon>
    </lineage>
</organism>
<dbReference type="RefSeq" id="WP_329409121.1">
    <property type="nucleotide sequence ID" value="NZ_CP109441.1"/>
</dbReference>
<gene>
    <name evidence="1" type="ORF">OG563_42365</name>
</gene>
<accession>A0ABZ1YQY1</accession>
<proteinExistence type="predicted"/>
<dbReference type="EMBL" id="CP109441">
    <property type="protein sequence ID" value="WUV45669.1"/>
    <property type="molecule type" value="Genomic_DNA"/>
</dbReference>
<evidence type="ECO:0000313" key="1">
    <source>
        <dbReference type="EMBL" id="WUV45669.1"/>
    </source>
</evidence>
<name>A0ABZ1YQY1_9NOCA</name>
<evidence type="ECO:0000313" key="2">
    <source>
        <dbReference type="Proteomes" id="UP001432062"/>
    </source>
</evidence>
<dbReference type="Proteomes" id="UP001432062">
    <property type="component" value="Chromosome"/>
</dbReference>
<keyword evidence="2" id="KW-1185">Reference proteome</keyword>